<dbReference type="SUPFAM" id="SSF50156">
    <property type="entry name" value="PDZ domain-like"/>
    <property type="match status" value="11"/>
</dbReference>
<keyword evidence="6" id="KW-1185">Reference proteome</keyword>
<feature type="region of interest" description="Disordered" evidence="4">
    <location>
        <begin position="422"/>
        <end position="448"/>
    </location>
</feature>
<feature type="domain" description="PDZ" evidence="5">
    <location>
        <begin position="573"/>
        <end position="658"/>
    </location>
</feature>
<protein>
    <submittedName>
        <fullName evidence="7">Uncharacterized protein LOC106807044 isoform X1</fullName>
    </submittedName>
</protein>
<evidence type="ECO:0000256" key="4">
    <source>
        <dbReference type="SAM" id="MobiDB-lite"/>
    </source>
</evidence>
<feature type="region of interest" description="Disordered" evidence="4">
    <location>
        <begin position="268"/>
        <end position="297"/>
    </location>
</feature>
<dbReference type="RefSeq" id="XP_014664746.1">
    <property type="nucleotide sequence ID" value="XM_014809260.1"/>
</dbReference>
<accession>A0ABM1DXS5</accession>
<evidence type="ECO:0000256" key="1">
    <source>
        <dbReference type="ARBA" id="ARBA00004236"/>
    </source>
</evidence>
<feature type="domain" description="PDZ" evidence="5">
    <location>
        <begin position="700"/>
        <end position="782"/>
    </location>
</feature>
<dbReference type="InterPro" id="IPR051067">
    <property type="entry name" value="NHER"/>
</dbReference>
<proteinExistence type="predicted"/>
<reference evidence="7" key="1">
    <citation type="submission" date="2025-08" db="UniProtKB">
        <authorList>
            <consortium name="RefSeq"/>
        </authorList>
    </citation>
    <scope>IDENTIFICATION</scope>
</reference>
<dbReference type="Pfam" id="PF17820">
    <property type="entry name" value="PDZ_6"/>
    <property type="match status" value="3"/>
</dbReference>
<evidence type="ECO:0000256" key="2">
    <source>
        <dbReference type="ARBA" id="ARBA00022475"/>
    </source>
</evidence>
<feature type="domain" description="PDZ" evidence="5">
    <location>
        <begin position="962"/>
        <end position="1044"/>
    </location>
</feature>
<keyword evidence="2" id="KW-0472">Membrane</keyword>
<dbReference type="PANTHER" id="PTHR14191:SF28">
    <property type="entry name" value="GH04176P-RELATED"/>
    <property type="match status" value="1"/>
</dbReference>
<dbReference type="CDD" id="cd06768">
    <property type="entry name" value="PDZ_NHERF-like"/>
    <property type="match status" value="11"/>
</dbReference>
<dbReference type="Gene3D" id="2.30.42.10">
    <property type="match status" value="11"/>
</dbReference>
<comment type="subcellular location">
    <subcellularLocation>
        <location evidence="1">Cell membrane</location>
    </subcellularLocation>
</comment>
<sequence length="1539" mass="170318">MGEMATDAAGAPAPRLCHVVKWEDFDGYGFNLHADKSKPGQYIGKVDPGSPSEAAGLKGGDRIVEVNGINIANENHKQVVERIKQFPNETRLFVLDDAADDYCKSMKVVAKSTDANVIHLKTPRSKHGDQDDNEDMPTVRLCHLRKWHDYDGYGFNLQYDQSKQQEFIGSVDADSPAETAGIMEGDRIIAVNGDNIEGESHMQVVQKIKFNPSETRLLVVDTTAFNFYQSRSLKISTSLRDVKYMETPVPRPDSRAANGHTAGQDIEQATERQITIPDPLSEPLAADERHSDDLPTSTSEVEAAVVDHIAAVSVDDDAPSPRLCHLVKWTDFDGYGFNLQYDKHTSTEYIGDVDQGSPADLTAMKKGDRLIEVNDENMERREHADIIRHIKSNANETRLLVADRETYDYYNDKGITITGSMKSVAHHKTPARQPRANGPDVADESDDTPHIRHCTIRKWPDFDGYGFHLSHHGTNEFVGGVDEGSPAEAGGLRKDDRVVEVNDTAVEGKTHNKIIELVKQRPLQASFLVVDQEADKVFTNRGIKIVATLKNVERLETPERQAQVAEEDKDMPEVRLCTIHQWPDFQGFGFNVRFEKTSPLKFISHVDLSSPAGASGVRIGDHLIAINGQNVEAKDKRAVVHITNSNPTQAELLVVGDSAYKYYKSRNIRISSQLNNVTKLETPVPRPGTELKDDIPPVRLCIIRKWPDYDGYGFALHYDVPKQHTFIGGVDEGSPAEAGGLREGDRVTEINDEVVEGKTHTEVIAFVKQRPLQASFLVVDPEADQLFTTRGIKIVATLKNVEKLETPIREAKAAEVAAEPESEDLPHIRHCTIRKWPDFDGYGFHLARHRSTDEECIDNVDEDSPAEAGGLREGDRVIEVNDMAVEGKTHAEVIELVKQRPLQASFLVVDQEADKVFTDRGIKIVATLENVERLETPERQAPVAVVPAVAEPESEDLPHIRHCTIRKWPDFDGYGFNLVCDVAKAEEFIGNVDKDSPAEAGGLMRGDRVIEVNDVAVEGKTHAEAIELVKQRPLQTSFLVVDQEADKVFTDRGIKIVATLENVERLETPIREAKVSEILAEPESEDLPHIRHCTIRKWPDFDGYGFHLDHHLSKDGECIGIVDAGSPAEAGGLREGDRIIEVNDVALEGKTHAEAIELVKQRPLQVSFLVVDQEADQVFTDKGIKIVATLKNVERLETPERQATVFKVEQQEAEAEDDLPPVRLCTIRKWSDYDGYGFNLQYDKGTRQEFIGSVEDGGPAETGGLRGGDRVVEVNGENVEGKGHADVVALVKQHATHAAFLVVDVEADRLFGARGMRVLATLGSVTKMETPLPRPGNVILPRNEDNGIPDSVPRPRLAHVCKWPDFQGYGFNLLADKNGLGEFLGDIDKDGPADLAGLRKGDRIVEVNGSNIENDSHPQVVNKIKAMPDNTKMLVVDSETDEYYKSRNIAVSGSMDNIDYKKTPASRPASSMRINGDSETRAPAPVSSPAAPPSQADGDVTFNMTASELRARLQSKKKKDPRMSAQLDAKTKSDMLNKL</sequence>
<feature type="compositionally biased region" description="Basic and acidic residues" evidence="4">
    <location>
        <begin position="1529"/>
        <end position="1539"/>
    </location>
</feature>
<evidence type="ECO:0000313" key="6">
    <source>
        <dbReference type="Proteomes" id="UP000695022"/>
    </source>
</evidence>
<organism evidence="6 7">
    <name type="scientific">Priapulus caudatus</name>
    <name type="common">Priapulid worm</name>
    <dbReference type="NCBI Taxonomy" id="37621"/>
    <lineage>
        <taxon>Eukaryota</taxon>
        <taxon>Metazoa</taxon>
        <taxon>Ecdysozoa</taxon>
        <taxon>Scalidophora</taxon>
        <taxon>Priapulida</taxon>
        <taxon>Priapulimorpha</taxon>
        <taxon>Priapulimorphida</taxon>
        <taxon>Priapulidae</taxon>
        <taxon>Priapulus</taxon>
    </lineage>
</organism>
<dbReference type="SMART" id="SM00228">
    <property type="entry name" value="PDZ"/>
    <property type="match status" value="11"/>
</dbReference>
<dbReference type="Pfam" id="PF00595">
    <property type="entry name" value="PDZ"/>
    <property type="match status" value="8"/>
</dbReference>
<feature type="domain" description="PDZ" evidence="5">
    <location>
        <begin position="830"/>
        <end position="912"/>
    </location>
</feature>
<feature type="domain" description="PDZ" evidence="5">
    <location>
        <begin position="1224"/>
        <end position="1306"/>
    </location>
</feature>
<dbReference type="PROSITE" id="PS50106">
    <property type="entry name" value="PDZ"/>
    <property type="match status" value="11"/>
</dbReference>
<keyword evidence="3" id="KW-0677">Repeat</keyword>
<dbReference type="InterPro" id="IPR041489">
    <property type="entry name" value="PDZ_6"/>
</dbReference>
<dbReference type="InterPro" id="IPR036034">
    <property type="entry name" value="PDZ_sf"/>
</dbReference>
<name>A0ABM1DXS5_PRICU</name>
<feature type="domain" description="PDZ" evidence="5">
    <location>
        <begin position="28"/>
        <end position="98"/>
    </location>
</feature>
<feature type="domain" description="PDZ" evidence="5">
    <location>
        <begin position="1092"/>
        <end position="1174"/>
    </location>
</feature>
<evidence type="ECO:0000256" key="3">
    <source>
        <dbReference type="ARBA" id="ARBA00022737"/>
    </source>
</evidence>
<feature type="domain" description="PDZ" evidence="5">
    <location>
        <begin position="323"/>
        <end position="405"/>
    </location>
</feature>
<evidence type="ECO:0000259" key="5">
    <source>
        <dbReference type="PROSITE" id="PS50106"/>
    </source>
</evidence>
<feature type="domain" description="PDZ" evidence="5">
    <location>
        <begin position="138"/>
        <end position="223"/>
    </location>
</feature>
<gene>
    <name evidence="7" type="primary">LOC106807044</name>
</gene>
<dbReference type="InterPro" id="IPR001478">
    <property type="entry name" value="PDZ"/>
</dbReference>
<feature type="compositionally biased region" description="Low complexity" evidence="4">
    <location>
        <begin position="1482"/>
        <end position="1496"/>
    </location>
</feature>
<feature type="region of interest" description="Disordered" evidence="4">
    <location>
        <begin position="1457"/>
        <end position="1539"/>
    </location>
</feature>
<feature type="domain" description="PDZ" evidence="5">
    <location>
        <begin position="453"/>
        <end position="533"/>
    </location>
</feature>
<dbReference type="Proteomes" id="UP000695022">
    <property type="component" value="Unplaced"/>
</dbReference>
<feature type="domain" description="PDZ" evidence="5">
    <location>
        <begin position="1337"/>
        <end position="1439"/>
    </location>
</feature>
<dbReference type="PANTHER" id="PTHR14191">
    <property type="entry name" value="PDZ DOMAIN CONTAINING PROTEIN"/>
    <property type="match status" value="1"/>
</dbReference>
<evidence type="ECO:0000313" key="7">
    <source>
        <dbReference type="RefSeq" id="XP_014664746.1"/>
    </source>
</evidence>
<dbReference type="GeneID" id="106807044"/>
<keyword evidence="2" id="KW-1003">Cell membrane</keyword>